<protein>
    <recommendedName>
        <fullName evidence="3">tRNA (Adenosine(37)-N6)-threonylcarbamoyltransferase complex dimerization subunit type 1 TsaB</fullName>
    </recommendedName>
</protein>
<evidence type="ECO:0000313" key="1">
    <source>
        <dbReference type="EMBL" id="UOQ66822.1"/>
    </source>
</evidence>
<organism evidence="1 2">
    <name type="scientific">Hymenobacter volaticus</name>
    <dbReference type="NCBI Taxonomy" id="2932254"/>
    <lineage>
        <taxon>Bacteria</taxon>
        <taxon>Pseudomonadati</taxon>
        <taxon>Bacteroidota</taxon>
        <taxon>Cytophagia</taxon>
        <taxon>Cytophagales</taxon>
        <taxon>Hymenobacteraceae</taxon>
        <taxon>Hymenobacter</taxon>
    </lineage>
</organism>
<keyword evidence="2" id="KW-1185">Reference proteome</keyword>
<name>A0ABY4G7E4_9BACT</name>
<proteinExistence type="predicted"/>
<evidence type="ECO:0000313" key="2">
    <source>
        <dbReference type="Proteomes" id="UP000830401"/>
    </source>
</evidence>
<dbReference type="EMBL" id="CP095061">
    <property type="protein sequence ID" value="UOQ66822.1"/>
    <property type="molecule type" value="Genomic_DNA"/>
</dbReference>
<dbReference type="SUPFAM" id="SSF53067">
    <property type="entry name" value="Actin-like ATPase domain"/>
    <property type="match status" value="1"/>
</dbReference>
<gene>
    <name evidence="1" type="ORF">MUN86_02565</name>
</gene>
<dbReference type="Proteomes" id="UP000830401">
    <property type="component" value="Chromosome"/>
</dbReference>
<dbReference type="RefSeq" id="WP_245121351.1">
    <property type="nucleotide sequence ID" value="NZ_CP095061.1"/>
</dbReference>
<accession>A0ABY4G7E4</accession>
<dbReference type="InterPro" id="IPR043129">
    <property type="entry name" value="ATPase_NBD"/>
</dbReference>
<evidence type="ECO:0008006" key="3">
    <source>
        <dbReference type="Google" id="ProtNLM"/>
    </source>
</evidence>
<reference evidence="1" key="1">
    <citation type="submission" date="2022-04" db="EMBL/GenBank/DDBJ databases">
        <title>Hymenobacter sp. isolated from the air.</title>
        <authorList>
            <person name="Won M."/>
            <person name="Lee C.-M."/>
            <person name="Woen H.-Y."/>
            <person name="Kwon S.-W."/>
        </authorList>
    </citation>
    <scope>NUCLEOTIDE SEQUENCE</scope>
    <source>
        <strain evidence="1">5420S-77</strain>
    </source>
</reference>
<sequence length="93" mass="10180">MPSLILSLETSSLVCSVALHQLTDGSLVGQTELRLEKSHSSHLSVLVSQLLENSQHTLQGVAAVAVSDGRVLILDCVLGRQQRKDCVTRWIFR</sequence>
<dbReference type="Gene3D" id="3.30.420.40">
    <property type="match status" value="1"/>
</dbReference>